<dbReference type="PANTHER" id="PTHR21340">
    <property type="entry name" value="DIADENOSINE 5,5-P1,P4-TETRAPHOSPHATE PYROPHOSPHOHYDROLASE MUTT"/>
    <property type="match status" value="1"/>
</dbReference>
<dbReference type="InterPro" id="IPR020084">
    <property type="entry name" value="NUDIX_hydrolase_CS"/>
</dbReference>
<sequence length="183" mass="20359">MTGTAGAPDPRPVLAAGCVLWRRSPSDGVPRALGSGRTEEAPWEICLVHRPKYDDWSHPKGKLKSGEDARDAAVREVREETGMTCAPGPELPSVRYTADGRPKVVRYWAAEATGGSFEPNDEVDRVLWLRPDAAQKQLTRDRDGKLVAALLHVLRAAREDREERENRRADEPTDRRETPRSGV</sequence>
<evidence type="ECO:0000256" key="3">
    <source>
        <dbReference type="RuleBase" id="RU003476"/>
    </source>
</evidence>
<accession>A0ABP6K108</accession>
<feature type="domain" description="Nudix hydrolase" evidence="5">
    <location>
        <begin position="11"/>
        <end position="152"/>
    </location>
</feature>
<dbReference type="PANTHER" id="PTHR21340:SF0">
    <property type="entry name" value="BIS(5'-NUCLEOSYL)-TETRAPHOSPHATASE [ASYMMETRICAL]"/>
    <property type="match status" value="1"/>
</dbReference>
<dbReference type="InterPro" id="IPR000086">
    <property type="entry name" value="NUDIX_hydrolase_dom"/>
</dbReference>
<evidence type="ECO:0000256" key="2">
    <source>
        <dbReference type="ARBA" id="ARBA00022801"/>
    </source>
</evidence>
<comment type="caution">
    <text evidence="6">The sequence shown here is derived from an EMBL/GenBank/DDBJ whole genome shotgun (WGS) entry which is preliminary data.</text>
</comment>
<evidence type="ECO:0000256" key="4">
    <source>
        <dbReference type="SAM" id="MobiDB-lite"/>
    </source>
</evidence>
<reference evidence="7" key="1">
    <citation type="journal article" date="2019" name="Int. J. Syst. Evol. Microbiol.">
        <title>The Global Catalogue of Microorganisms (GCM) 10K type strain sequencing project: providing services to taxonomists for standard genome sequencing and annotation.</title>
        <authorList>
            <consortium name="The Broad Institute Genomics Platform"/>
            <consortium name="The Broad Institute Genome Sequencing Center for Infectious Disease"/>
            <person name="Wu L."/>
            <person name="Ma J."/>
        </authorList>
    </citation>
    <scope>NUCLEOTIDE SEQUENCE [LARGE SCALE GENOMIC DNA]</scope>
    <source>
        <strain evidence="7">JCM 9088</strain>
    </source>
</reference>
<feature type="region of interest" description="Disordered" evidence="4">
    <location>
        <begin position="157"/>
        <end position="183"/>
    </location>
</feature>
<name>A0ABP6K108_9ACTN</name>
<dbReference type="GO" id="GO:0016787">
    <property type="term" value="F:hydrolase activity"/>
    <property type="evidence" value="ECO:0007669"/>
    <property type="project" value="UniProtKB-KW"/>
</dbReference>
<dbReference type="InterPro" id="IPR020476">
    <property type="entry name" value="Nudix_hydrolase"/>
</dbReference>
<dbReference type="CDD" id="cd03673">
    <property type="entry name" value="NUDIX_Ap6A_hydrolase"/>
    <property type="match status" value="1"/>
</dbReference>
<dbReference type="Proteomes" id="UP001500403">
    <property type="component" value="Unassembled WGS sequence"/>
</dbReference>
<dbReference type="Gene3D" id="3.90.79.10">
    <property type="entry name" value="Nucleoside Triphosphate Pyrophosphohydrolase"/>
    <property type="match status" value="1"/>
</dbReference>
<evidence type="ECO:0000256" key="1">
    <source>
        <dbReference type="ARBA" id="ARBA00005582"/>
    </source>
</evidence>
<dbReference type="PRINTS" id="PR00502">
    <property type="entry name" value="NUDIXFAMILY"/>
</dbReference>
<dbReference type="EMBL" id="BAAAUD010000049">
    <property type="protein sequence ID" value="GAA2959571.1"/>
    <property type="molecule type" value="Genomic_DNA"/>
</dbReference>
<gene>
    <name evidence="6" type="ORF">GCM10010446_51200</name>
</gene>
<dbReference type="PROSITE" id="PS00893">
    <property type="entry name" value="NUDIX_BOX"/>
    <property type="match status" value="1"/>
</dbReference>
<dbReference type="InterPro" id="IPR051325">
    <property type="entry name" value="Nudix_hydrolase_domain"/>
</dbReference>
<keyword evidence="7" id="KW-1185">Reference proteome</keyword>
<dbReference type="Pfam" id="PF00293">
    <property type="entry name" value="NUDIX"/>
    <property type="match status" value="1"/>
</dbReference>
<organism evidence="6 7">
    <name type="scientific">Streptomyces enissocaesilis</name>
    <dbReference type="NCBI Taxonomy" id="332589"/>
    <lineage>
        <taxon>Bacteria</taxon>
        <taxon>Bacillati</taxon>
        <taxon>Actinomycetota</taxon>
        <taxon>Actinomycetes</taxon>
        <taxon>Kitasatosporales</taxon>
        <taxon>Streptomycetaceae</taxon>
        <taxon>Streptomyces</taxon>
        <taxon>Streptomyces rochei group</taxon>
    </lineage>
</organism>
<comment type="similarity">
    <text evidence="1 3">Belongs to the Nudix hydrolase family.</text>
</comment>
<dbReference type="SUPFAM" id="SSF55811">
    <property type="entry name" value="Nudix"/>
    <property type="match status" value="1"/>
</dbReference>
<dbReference type="PROSITE" id="PS51462">
    <property type="entry name" value="NUDIX"/>
    <property type="match status" value="1"/>
</dbReference>
<evidence type="ECO:0000259" key="5">
    <source>
        <dbReference type="PROSITE" id="PS51462"/>
    </source>
</evidence>
<protein>
    <submittedName>
        <fullName evidence="6">NUDIX hydrolase</fullName>
    </submittedName>
</protein>
<proteinExistence type="inferred from homology"/>
<dbReference type="InterPro" id="IPR015797">
    <property type="entry name" value="NUDIX_hydrolase-like_dom_sf"/>
</dbReference>
<keyword evidence="2 3" id="KW-0378">Hydrolase</keyword>
<evidence type="ECO:0000313" key="6">
    <source>
        <dbReference type="EMBL" id="GAA2959571.1"/>
    </source>
</evidence>
<evidence type="ECO:0000313" key="7">
    <source>
        <dbReference type="Proteomes" id="UP001500403"/>
    </source>
</evidence>